<reference evidence="2 3" key="1">
    <citation type="submission" date="2016-11" db="EMBL/GenBank/DDBJ databases">
        <title>Interaction between Lactobacillus species and yeast in water kefir.</title>
        <authorList>
            <person name="Behr J."/>
            <person name="Xu D."/>
            <person name="Vogel R.F."/>
        </authorList>
    </citation>
    <scope>NUCLEOTIDE SEQUENCE [LARGE SCALE GENOMIC DNA]</scope>
    <source>
        <strain evidence="2 3">TMW 1.1822</strain>
    </source>
</reference>
<evidence type="ECO:0000313" key="3">
    <source>
        <dbReference type="Proteomes" id="UP000314960"/>
    </source>
</evidence>
<feature type="transmembrane region" description="Helical" evidence="1">
    <location>
        <begin position="192"/>
        <end position="209"/>
    </location>
</feature>
<feature type="transmembrane region" description="Helical" evidence="1">
    <location>
        <begin position="320"/>
        <end position="340"/>
    </location>
</feature>
<evidence type="ECO:0008006" key="4">
    <source>
        <dbReference type="Google" id="ProtNLM"/>
    </source>
</evidence>
<sequence length="396" mass="45238">MEMINNIKKESLIAPLNNKVVKLPELIYLSMFAIYIIANTFSGTMFVLSSLVSSSTYLISELSVIGILIKILLFDKWDLKSISIILLSGLILWQICTTSSEYLFFYYYVYIVGAKDVDFRKIIKVFLGAVISVSVIAAIASLSGVIINVTIGRLLESTVRYSVGAVYPTDLAARCFYILLAYTALRKFKFTLPEYIAAISFSIMIYALTDTRLDFLLMILVILITIFKNFICHIIEKIKINIATGTIFIVILLNIVLAYLFKPSVHLFQIVNKVLSGRLTYGHEAFKNYNVTFLGQFIYQNGNGGVHNQPFDYFYIDVSFIRVLMMEGILAFFVLLAVIYLSYRKFYNEKSFVLIVWLLLAILSSLIDQHLYELSFNIIFLGLFADLSYWREKSIE</sequence>
<keyword evidence="1" id="KW-0472">Membrane</keyword>
<accession>A0A3S6QS75</accession>
<feature type="transmembrane region" description="Helical" evidence="1">
    <location>
        <begin position="242"/>
        <end position="261"/>
    </location>
</feature>
<dbReference type="Proteomes" id="UP000314960">
    <property type="component" value="Chromosome"/>
</dbReference>
<name>A0A3S6QS75_9LACO</name>
<evidence type="ECO:0000313" key="2">
    <source>
        <dbReference type="EMBL" id="AUJ30808.1"/>
    </source>
</evidence>
<feature type="transmembrane region" description="Helical" evidence="1">
    <location>
        <begin position="85"/>
        <end position="110"/>
    </location>
</feature>
<feature type="transmembrane region" description="Helical" evidence="1">
    <location>
        <begin position="215"/>
        <end position="235"/>
    </location>
</feature>
<dbReference type="AlphaFoldDB" id="A0A3S6QS75"/>
<dbReference type="EMBL" id="CP018176">
    <property type="protein sequence ID" value="AUJ30808.1"/>
    <property type="molecule type" value="Genomic_DNA"/>
</dbReference>
<proteinExistence type="predicted"/>
<organism evidence="2 3">
    <name type="scientific">Liquorilactobacillus hordei</name>
    <dbReference type="NCBI Taxonomy" id="468911"/>
    <lineage>
        <taxon>Bacteria</taxon>
        <taxon>Bacillati</taxon>
        <taxon>Bacillota</taxon>
        <taxon>Bacilli</taxon>
        <taxon>Lactobacillales</taxon>
        <taxon>Lactobacillaceae</taxon>
        <taxon>Liquorilactobacillus</taxon>
    </lineage>
</organism>
<keyword evidence="1" id="KW-1133">Transmembrane helix</keyword>
<feature type="transmembrane region" description="Helical" evidence="1">
    <location>
        <begin position="352"/>
        <end position="368"/>
    </location>
</feature>
<dbReference type="KEGG" id="lhw:BSQ49_00370"/>
<feature type="transmembrane region" description="Helical" evidence="1">
    <location>
        <begin position="26"/>
        <end position="48"/>
    </location>
</feature>
<evidence type="ECO:0000256" key="1">
    <source>
        <dbReference type="SAM" id="Phobius"/>
    </source>
</evidence>
<gene>
    <name evidence="2" type="ORF">BSQ49_00370</name>
</gene>
<keyword evidence="1" id="KW-0812">Transmembrane</keyword>
<protein>
    <recommendedName>
        <fullName evidence="4">Polymerase</fullName>
    </recommendedName>
</protein>
<feature type="transmembrane region" description="Helical" evidence="1">
    <location>
        <begin position="122"/>
        <end position="147"/>
    </location>
</feature>
<feature type="transmembrane region" description="Helical" evidence="1">
    <location>
        <begin position="167"/>
        <end position="185"/>
    </location>
</feature>